<feature type="region of interest" description="Disordered" evidence="1">
    <location>
        <begin position="1081"/>
        <end position="1113"/>
    </location>
</feature>
<feature type="compositionally biased region" description="Basic and acidic residues" evidence="1">
    <location>
        <begin position="1102"/>
        <end position="1113"/>
    </location>
</feature>
<keyword evidence="3" id="KW-1185">Reference proteome</keyword>
<dbReference type="STRING" id="1507870.A0A1V8SBW3"/>
<evidence type="ECO:0000313" key="2">
    <source>
        <dbReference type="EMBL" id="OQN96688.1"/>
    </source>
</evidence>
<dbReference type="Proteomes" id="UP000192596">
    <property type="component" value="Unassembled WGS sequence"/>
</dbReference>
<proteinExistence type="predicted"/>
<comment type="caution">
    <text evidence="2">The sequence shown here is derived from an EMBL/GenBank/DDBJ whole genome shotgun (WGS) entry which is preliminary data.</text>
</comment>
<name>A0A1V8SBW3_9PEZI</name>
<dbReference type="EMBL" id="NAJO01000063">
    <property type="protein sequence ID" value="OQN96688.1"/>
    <property type="molecule type" value="Genomic_DNA"/>
</dbReference>
<organism evidence="2 3">
    <name type="scientific">Cryoendolithus antarcticus</name>
    <dbReference type="NCBI Taxonomy" id="1507870"/>
    <lineage>
        <taxon>Eukaryota</taxon>
        <taxon>Fungi</taxon>
        <taxon>Dikarya</taxon>
        <taxon>Ascomycota</taxon>
        <taxon>Pezizomycotina</taxon>
        <taxon>Dothideomycetes</taxon>
        <taxon>Dothideomycetidae</taxon>
        <taxon>Cladosporiales</taxon>
        <taxon>Cladosporiaceae</taxon>
        <taxon>Cryoendolithus</taxon>
    </lineage>
</organism>
<dbReference type="OrthoDB" id="3648838at2759"/>
<dbReference type="InParanoid" id="A0A1V8SBW3"/>
<reference evidence="3" key="1">
    <citation type="submission" date="2017-03" db="EMBL/GenBank/DDBJ databases">
        <title>Genomes of endolithic fungi from Antarctica.</title>
        <authorList>
            <person name="Coleine C."/>
            <person name="Masonjones S."/>
            <person name="Stajich J.E."/>
        </authorList>
    </citation>
    <scope>NUCLEOTIDE SEQUENCE [LARGE SCALE GENOMIC DNA]</scope>
    <source>
        <strain evidence="3">CCFEE 5527</strain>
    </source>
</reference>
<feature type="compositionally biased region" description="Polar residues" evidence="1">
    <location>
        <begin position="1089"/>
        <end position="1100"/>
    </location>
</feature>
<evidence type="ECO:0000256" key="1">
    <source>
        <dbReference type="SAM" id="MobiDB-lite"/>
    </source>
</evidence>
<dbReference type="AlphaFoldDB" id="A0A1V8SBW3"/>
<accession>A0A1V8SBW3</accession>
<feature type="compositionally biased region" description="Basic and acidic residues" evidence="1">
    <location>
        <begin position="8"/>
        <end position="21"/>
    </location>
</feature>
<feature type="region of interest" description="Disordered" evidence="1">
    <location>
        <begin position="1"/>
        <end position="31"/>
    </location>
</feature>
<evidence type="ECO:0000313" key="3">
    <source>
        <dbReference type="Proteomes" id="UP000192596"/>
    </source>
</evidence>
<sequence>MVPTVATENHEAIARRREAVPRGRRSGSEDVTGLDRLHSPFFITELVIANRLTEVARAKRILDHPLFSQHVTTLIYDASLWPDGQDGHDTFTEYGDRLATASRRRPLRDEQVVRQQANEFRMLYELGLRELHHVDPPDLETTRVGLSTLVGQQSTRELGSRLQDQMVVYRDQRLDVFGSHLGYLSCFECQRKLMEAGTALSITRRAFTEMPKLDCLIFTDSRGLGKNGESHGDLCTRLFHNIIEPHTLDGGQWSILSTVLQVLAESGRYLKHLSIGDNLFGPDSSNCDNSVKRIAGLPIALVRETLDQNGFSIDYRRLATKLQTLSLPVLFASYQSDDMDECRNLDVPALRHILQIIAPKVVDLTLLLSCTKSWRQCNMLDALYRVRPVQPFQDILRDIESPNLKTLHIDGWPFSASDMAHFRTNNVPTLRYLHLTNCIVDCAAPDYTDFTNYAAPFVRLHGLEISSLYPNDSTFAPPEDMDELYAQINETEDENERQGYETVVSFMHGTEAEVGTADDERRVEELLMGGRENEIDRRAKRRTSRVKGVEGKWWEVQHYSKQDSEVSLAPDFGCRPVSSAKSPTTICDFPPQLLSRIFQILGKDYQSHISACRLVSKASGFHALSSPYLITEIVLAHRLCELAKAQEMLDYPYFRQHVTNVVYDASSINAHHPSDEGVRTWELPDDYAEQYEATISRAARDRPSLRDSEAVRQRTPELEMWRIADPQPVLAMPVLDAYRSVGMGYKLTREQAELVEQDNHEDASMAARFCFRASEFEGAKRASASRSLAEYKRLSFPEWRIERHGLVMKLLRGILKEAPKVANLVFTDFRGLARNGESYDGLCSRLFGLSLEPARLDARCLVTDGWLELSAALQAAHDTRARLKCVSIGDNIFEPIGFGLDVDGLRRRPGCVPAYLLDVVPGWLDLAHGLQQRYLPIAFHAKSGVDSDEIDLSRIDAGLAYGRRLFDNLITLTLDIITPFMGFWQPANRTAVRNMGTILEMLQTSTKRLRTLTLKWAIFRLNDIAAVGSASASTLRYLHLLHCTIKCDPTRPSEVFIGPLPYSTLESVEFAHLQLVDTLPEKEDDQDESSSPPHLINANSGRLDDETFGHFDP</sequence>
<gene>
    <name evidence="2" type="ORF">B0A48_17328</name>
</gene>
<protein>
    <submittedName>
        <fullName evidence="2">Uncharacterized protein</fullName>
    </submittedName>
</protein>